<sequence length="158" mass="16754">MNEQIPTTKRRRILAAAPLFLAGCASRSATSDSMDETNETTADSEYKGVARPEQSGTNQTENDVMDEDVAAIATADDPAATADERGSTTAPGGLIVVAHLDTEEASESDAPEEFSRVIVTVDERIEGVVPFDQLTELAADEQVTRLSTPKIAVQEGDA</sequence>
<comment type="caution">
    <text evidence="2">The sequence shown here is derived from an EMBL/GenBank/DDBJ whole genome shotgun (WGS) entry which is preliminary data.</text>
</comment>
<proteinExistence type="predicted"/>
<gene>
    <name evidence="2" type="ORF">ACFQDD_01925</name>
</gene>
<dbReference type="EMBL" id="JBHSWT010000043">
    <property type="protein sequence ID" value="MFC6770293.1"/>
    <property type="molecule type" value="Genomic_DNA"/>
</dbReference>
<name>A0ABD5SYI8_9EURY</name>
<reference evidence="2 3" key="1">
    <citation type="journal article" date="2019" name="Int. J. Syst. Evol. Microbiol.">
        <title>The Global Catalogue of Microorganisms (GCM) 10K type strain sequencing project: providing services to taxonomists for standard genome sequencing and annotation.</title>
        <authorList>
            <consortium name="The Broad Institute Genomics Platform"/>
            <consortium name="The Broad Institute Genome Sequencing Center for Infectious Disease"/>
            <person name="Wu L."/>
            <person name="Ma J."/>
        </authorList>
    </citation>
    <scope>NUCLEOTIDE SEQUENCE [LARGE SCALE GENOMIC DNA]</scope>
    <source>
        <strain evidence="2 3">PJ61</strain>
    </source>
</reference>
<evidence type="ECO:0000256" key="1">
    <source>
        <dbReference type="SAM" id="MobiDB-lite"/>
    </source>
</evidence>
<accession>A0ABD5SYI8</accession>
<evidence type="ECO:0000313" key="3">
    <source>
        <dbReference type="Proteomes" id="UP001596274"/>
    </source>
</evidence>
<keyword evidence="3" id="KW-1185">Reference proteome</keyword>
<dbReference type="AlphaFoldDB" id="A0ABD5SYI8"/>
<evidence type="ECO:0000313" key="2">
    <source>
        <dbReference type="EMBL" id="MFC6770293.1"/>
    </source>
</evidence>
<protein>
    <submittedName>
        <fullName evidence="2">Uncharacterized protein</fullName>
    </submittedName>
</protein>
<feature type="compositionally biased region" description="Low complexity" evidence="1">
    <location>
        <begin position="70"/>
        <end position="81"/>
    </location>
</feature>
<feature type="region of interest" description="Disordered" evidence="1">
    <location>
        <begin position="26"/>
        <end position="91"/>
    </location>
</feature>
<organism evidence="2 3">
    <name type="scientific">Halorubrum pallidum</name>
    <dbReference type="NCBI Taxonomy" id="1526114"/>
    <lineage>
        <taxon>Archaea</taxon>
        <taxon>Methanobacteriati</taxon>
        <taxon>Methanobacteriota</taxon>
        <taxon>Stenosarchaea group</taxon>
        <taxon>Halobacteria</taxon>
        <taxon>Halobacteriales</taxon>
        <taxon>Haloferacaceae</taxon>
        <taxon>Halorubrum</taxon>
    </lineage>
</organism>
<dbReference type="Proteomes" id="UP001596274">
    <property type="component" value="Unassembled WGS sequence"/>
</dbReference>